<reference evidence="2 3" key="1">
    <citation type="submission" date="2020-12" db="EMBL/GenBank/DDBJ databases">
        <title>Effect of drift, selection, and recombination on the evolution of hybrid genomes in Candida yeast pathogens.</title>
        <authorList>
            <person name="Mixao V."/>
            <person name="Ksiezopolska E."/>
            <person name="Saus E."/>
            <person name="Boekhout T."/>
            <person name="Gacser A."/>
            <person name="Gabaldon T."/>
        </authorList>
    </citation>
    <scope>NUCLEOTIDE SEQUENCE [LARGE SCALE GENOMIC DNA]</scope>
    <source>
        <strain evidence="2 3">BP57</strain>
    </source>
</reference>
<proteinExistence type="predicted"/>
<protein>
    <recommendedName>
        <fullName evidence="4">Chromatin structure-remodeling complex protein RSC58</fullName>
    </recommendedName>
</protein>
<dbReference type="OrthoDB" id="5354116at2759"/>
<dbReference type="AlphaFoldDB" id="A0A8H7Z846"/>
<feature type="compositionally biased region" description="Acidic residues" evidence="1">
    <location>
        <begin position="368"/>
        <end position="377"/>
    </location>
</feature>
<evidence type="ECO:0008006" key="4">
    <source>
        <dbReference type="Google" id="ProtNLM"/>
    </source>
</evidence>
<sequence>MTKDHENVGHHDFNAILPDLFTVYQHTNPEIVSKEVLPKSFHEPNPDAILSSLKEHDSKEFTSITRQYQDGKYNSSPYRLYHDIKVISSILLKKEAQGSNAYKEIDFFYKFATELLLREVGTIIQTTASNDTTNELETQLEDEFNKILSTYTLANGEIITYISRSEEEDYQNHSSIYNPHHPPPVKQKIQPLFSSIIHKSSLDLTPTLVAEPFTVSKVVPMVKDSNSNNLLENISPSSATIPPPLEGPTNILHDFFHPTWYTVAMPNWLTYKALSLKPSLELPRYADLPLASNEPPMLNLLRNHSNEKGSASSSWGSGHNYQSFAPSKDGRGAVVSDRLKANIWLNHIGLSEIEKLKNSFIHEGEAMDEDTEVEDVEGTQVEPTKVTENGQEAEQAVDEKQETAAKVKHEEEEEEDDDEEPVIGLTNLIKWDPQEIKNLEFLKEHRQDLLKPLTLQRLISSSLLKLNNLRQERYVKSDPVNLLQPDDKEKQLHKRVQYLILAAMKLHNVSPSSLGFKVSNKVPTLVSEYNGTLPGMPSSRSLIGSGSQFTSNHITKPGRLPNLRSSSTRGRRRFH</sequence>
<comment type="caution">
    <text evidence="2">The sequence shown here is derived from an EMBL/GenBank/DDBJ whole genome shotgun (WGS) entry which is preliminary data.</text>
</comment>
<evidence type="ECO:0000313" key="2">
    <source>
        <dbReference type="EMBL" id="KAG5417012.1"/>
    </source>
</evidence>
<feature type="compositionally biased region" description="Basic and acidic residues" evidence="1">
    <location>
        <begin position="397"/>
        <end position="410"/>
    </location>
</feature>
<feature type="compositionally biased region" description="Acidic residues" evidence="1">
    <location>
        <begin position="411"/>
        <end position="421"/>
    </location>
</feature>
<dbReference type="GeneID" id="93653274"/>
<feature type="compositionally biased region" description="Polar residues" evidence="1">
    <location>
        <begin position="544"/>
        <end position="554"/>
    </location>
</feature>
<keyword evidence="3" id="KW-1185">Reference proteome</keyword>
<organism evidence="2 3">
    <name type="scientific">Candida metapsilosis</name>
    <dbReference type="NCBI Taxonomy" id="273372"/>
    <lineage>
        <taxon>Eukaryota</taxon>
        <taxon>Fungi</taxon>
        <taxon>Dikarya</taxon>
        <taxon>Ascomycota</taxon>
        <taxon>Saccharomycotina</taxon>
        <taxon>Pichiomycetes</taxon>
        <taxon>Debaryomycetaceae</taxon>
        <taxon>Candida/Lodderomyces clade</taxon>
        <taxon>Candida</taxon>
    </lineage>
</organism>
<evidence type="ECO:0000256" key="1">
    <source>
        <dbReference type="SAM" id="MobiDB-lite"/>
    </source>
</evidence>
<feature type="region of interest" description="Disordered" evidence="1">
    <location>
        <begin position="544"/>
        <end position="575"/>
    </location>
</feature>
<feature type="region of interest" description="Disordered" evidence="1">
    <location>
        <begin position="368"/>
        <end position="421"/>
    </location>
</feature>
<dbReference type="Proteomes" id="UP000669133">
    <property type="component" value="Unassembled WGS sequence"/>
</dbReference>
<accession>A0A8H7Z846</accession>
<dbReference type="EMBL" id="JAEOAQ010000007">
    <property type="protein sequence ID" value="KAG5417012.1"/>
    <property type="molecule type" value="Genomic_DNA"/>
</dbReference>
<evidence type="ECO:0000313" key="3">
    <source>
        <dbReference type="Proteomes" id="UP000669133"/>
    </source>
</evidence>
<gene>
    <name evidence="2" type="ORF">I9W82_004645</name>
</gene>
<name>A0A8H7Z846_9ASCO</name>
<dbReference type="RefSeq" id="XP_067546128.1">
    <property type="nucleotide sequence ID" value="XM_067693737.1"/>
</dbReference>